<dbReference type="Gene3D" id="6.10.140.2220">
    <property type="match status" value="1"/>
</dbReference>
<dbReference type="STRING" id="1408157.A0A1J7I8B1"/>
<gene>
    <name evidence="2" type="ORF">CONLIGDRAFT_637581</name>
</gene>
<keyword evidence="3" id="KW-1185">Reference proteome</keyword>
<evidence type="ECO:0000313" key="2">
    <source>
        <dbReference type="EMBL" id="OIW23611.1"/>
    </source>
</evidence>
<dbReference type="OrthoDB" id="5945798at2759"/>
<accession>A0A1J7I8B1</accession>
<dbReference type="EMBL" id="KV875106">
    <property type="protein sequence ID" value="OIW23611.1"/>
    <property type="molecule type" value="Genomic_DNA"/>
</dbReference>
<dbReference type="Proteomes" id="UP000182658">
    <property type="component" value="Unassembled WGS sequence"/>
</dbReference>
<evidence type="ECO:0008006" key="4">
    <source>
        <dbReference type="Google" id="ProtNLM"/>
    </source>
</evidence>
<proteinExistence type="predicted"/>
<reference evidence="2 3" key="1">
    <citation type="submission" date="2016-10" db="EMBL/GenBank/DDBJ databases">
        <title>Draft genome sequence of Coniochaeta ligniaria NRRL30616, a lignocellulolytic fungus for bioabatement of inhibitors in plant biomass hydrolysates.</title>
        <authorList>
            <consortium name="DOE Joint Genome Institute"/>
            <person name="Jimenez D.J."/>
            <person name="Hector R.E."/>
            <person name="Riley R."/>
            <person name="Sun H."/>
            <person name="Grigoriev I.V."/>
            <person name="Van Elsas J.D."/>
            <person name="Nichols N.N."/>
        </authorList>
    </citation>
    <scope>NUCLEOTIDE SEQUENCE [LARGE SCALE GENOMIC DNA]</scope>
    <source>
        <strain evidence="2 3">NRRL 30616</strain>
    </source>
</reference>
<dbReference type="AlphaFoldDB" id="A0A1J7I8B1"/>
<evidence type="ECO:0000313" key="3">
    <source>
        <dbReference type="Proteomes" id="UP000182658"/>
    </source>
</evidence>
<protein>
    <recommendedName>
        <fullName evidence="4">MYND-type zinc finger protein samB</fullName>
    </recommendedName>
</protein>
<name>A0A1J7I8B1_9PEZI</name>
<evidence type="ECO:0000256" key="1">
    <source>
        <dbReference type="SAM" id="MobiDB-lite"/>
    </source>
</evidence>
<dbReference type="InParanoid" id="A0A1J7I8B1"/>
<organism evidence="2 3">
    <name type="scientific">Coniochaeta ligniaria NRRL 30616</name>
    <dbReference type="NCBI Taxonomy" id="1408157"/>
    <lineage>
        <taxon>Eukaryota</taxon>
        <taxon>Fungi</taxon>
        <taxon>Dikarya</taxon>
        <taxon>Ascomycota</taxon>
        <taxon>Pezizomycotina</taxon>
        <taxon>Sordariomycetes</taxon>
        <taxon>Sordariomycetidae</taxon>
        <taxon>Coniochaetales</taxon>
        <taxon>Coniochaetaceae</taxon>
        <taxon>Coniochaeta</taxon>
    </lineage>
</organism>
<feature type="compositionally biased region" description="Polar residues" evidence="1">
    <location>
        <begin position="8"/>
        <end position="27"/>
    </location>
</feature>
<feature type="region of interest" description="Disordered" evidence="1">
    <location>
        <begin position="1"/>
        <end position="27"/>
    </location>
</feature>
<sequence>MPLPDFTNPETFPSYTTCPDTSSAPSQDATRHFLLGQIGENMTITRPTLVLADRAGDSFAMMFDGQLDLAARGLKKGNTAVVPWARRKPPKKEGGNGFIVVDPEMFDSVKALPGGLKRVFEVGGRLKEAEGREERCTACGKEGGEKGLMKCSRCGGVRYCGKVS</sequence>